<gene>
    <name evidence="3" type="ORF">RM445_11560</name>
</gene>
<accession>A0ABU2N882</accession>
<comment type="caution">
    <text evidence="3">The sequence shown here is derived from an EMBL/GenBank/DDBJ whole genome shotgun (WGS) entry which is preliminary data.</text>
</comment>
<dbReference type="EMBL" id="JAVREJ010000006">
    <property type="protein sequence ID" value="MDT0350160.1"/>
    <property type="molecule type" value="Genomic_DNA"/>
</dbReference>
<proteinExistence type="predicted"/>
<dbReference type="InterPro" id="IPR014895">
    <property type="entry name" value="Alginate_lyase_2"/>
</dbReference>
<feature type="chain" id="PRO_5046865095" evidence="1">
    <location>
        <begin position="26"/>
        <end position="274"/>
    </location>
</feature>
<evidence type="ECO:0000313" key="3">
    <source>
        <dbReference type="EMBL" id="MDT0350160.1"/>
    </source>
</evidence>
<evidence type="ECO:0000313" key="4">
    <source>
        <dbReference type="Proteomes" id="UP001183202"/>
    </source>
</evidence>
<dbReference type="GO" id="GO:0016829">
    <property type="term" value="F:lyase activity"/>
    <property type="evidence" value="ECO:0007669"/>
    <property type="project" value="UniProtKB-KW"/>
</dbReference>
<dbReference type="Proteomes" id="UP001183202">
    <property type="component" value="Unassembled WGS sequence"/>
</dbReference>
<dbReference type="Gene3D" id="2.60.120.200">
    <property type="match status" value="1"/>
</dbReference>
<dbReference type="RefSeq" id="WP_311556181.1">
    <property type="nucleotide sequence ID" value="NZ_JAVREJ010000006.1"/>
</dbReference>
<evidence type="ECO:0000259" key="2">
    <source>
        <dbReference type="Pfam" id="PF08787"/>
    </source>
</evidence>
<keyword evidence="4" id="KW-1185">Reference proteome</keyword>
<protein>
    <submittedName>
        <fullName evidence="3">Polysaccharide lyase family 7 protein</fullName>
    </submittedName>
</protein>
<dbReference type="PROSITE" id="PS51257">
    <property type="entry name" value="PROKAR_LIPOPROTEIN"/>
    <property type="match status" value="1"/>
</dbReference>
<reference evidence="4" key="1">
    <citation type="submission" date="2023-07" db="EMBL/GenBank/DDBJ databases">
        <title>30 novel species of actinomycetes from the DSMZ collection.</title>
        <authorList>
            <person name="Nouioui I."/>
        </authorList>
    </citation>
    <scope>NUCLEOTIDE SEQUENCE [LARGE SCALE GENOMIC DNA]</scope>
    <source>
        <strain evidence="4">DSM 45834</strain>
    </source>
</reference>
<name>A0ABU2N882_9PSEU</name>
<keyword evidence="3" id="KW-0456">Lyase</keyword>
<keyword evidence="1" id="KW-0732">Signal</keyword>
<sequence>MPSFRRRSGRAGVAVLGAALLVALASCSGPSAPAPSAPAPAGPVPPAAATMLDGWQLTLPVPGSKGDAEIVKPATLTPPWLTVDDRGHLVFWAPVNGVTTKNSEHARTELGRLENFAAGSGRHTMTASLTVAQVPTEVPEVIVGQIHGAADISSVPFVMLFYDGGTVKAVVKQEQSGNAHTDVPLLDGVPVGAPFDYSITDGGDGTLTVTATYQGRTVSGSAPVPAAFAGATVRFQAGAYQQAPSGGDAAAPDDGARVTFSSLDVGTGAAPSSS</sequence>
<feature type="domain" description="Alginate lyase 2" evidence="2">
    <location>
        <begin position="52"/>
        <end position="265"/>
    </location>
</feature>
<dbReference type="InterPro" id="IPR013320">
    <property type="entry name" value="ConA-like_dom_sf"/>
</dbReference>
<evidence type="ECO:0000256" key="1">
    <source>
        <dbReference type="SAM" id="SignalP"/>
    </source>
</evidence>
<dbReference type="SUPFAM" id="SSF49899">
    <property type="entry name" value="Concanavalin A-like lectins/glucanases"/>
    <property type="match status" value="1"/>
</dbReference>
<dbReference type="Pfam" id="PF08787">
    <property type="entry name" value="Alginate_lyase2"/>
    <property type="match status" value="1"/>
</dbReference>
<organism evidence="3 4">
    <name type="scientific">Pseudonocardia charpentierae</name>
    <dbReference type="NCBI Taxonomy" id="3075545"/>
    <lineage>
        <taxon>Bacteria</taxon>
        <taxon>Bacillati</taxon>
        <taxon>Actinomycetota</taxon>
        <taxon>Actinomycetes</taxon>
        <taxon>Pseudonocardiales</taxon>
        <taxon>Pseudonocardiaceae</taxon>
        <taxon>Pseudonocardia</taxon>
    </lineage>
</organism>
<feature type="signal peptide" evidence="1">
    <location>
        <begin position="1"/>
        <end position="25"/>
    </location>
</feature>